<dbReference type="Proteomes" id="UP001557485">
    <property type="component" value="Unassembled WGS sequence"/>
</dbReference>
<reference evidence="1 2" key="1">
    <citation type="journal article" date="2011" name="Int. J. Syst. Evol. Microbiol.">
        <title>Zhongshania antarctica gen. nov., sp. nov. and Zhongshania guokunii sp. nov., gammaproteobacteria respectively isolated from coastal attached (fast) ice and surface seawater of the Antarctic.</title>
        <authorList>
            <person name="Li H.J."/>
            <person name="Zhang X.Y."/>
            <person name="Chen C.X."/>
            <person name="Zhang Y.J."/>
            <person name="Gao Z.M."/>
            <person name="Yu Y."/>
            <person name="Chen X.L."/>
            <person name="Chen B."/>
            <person name="Zhang Y.Z."/>
        </authorList>
    </citation>
    <scope>NUCLEOTIDE SEQUENCE [LARGE SCALE GENOMIC DNA]</scope>
    <source>
        <strain evidence="1 2">ZS6-22T</strain>
    </source>
</reference>
<sequence>MLVTSLIWHIYKKGMSSGFVEIDPGYMLLDQGEAAGYYYSGCYFDEFDFEAAPLWFVERAMCMEPIPIHKAKDLYIALCEWVPNFRSLDLDQLRAWE</sequence>
<dbReference type="RefSeq" id="WP_368382884.1">
    <property type="nucleotide sequence ID" value="NZ_JBFRYA010000018.1"/>
</dbReference>
<evidence type="ECO:0000313" key="2">
    <source>
        <dbReference type="Proteomes" id="UP001557485"/>
    </source>
</evidence>
<name>A0ABV3U9Y8_9GAMM</name>
<gene>
    <name evidence="1" type="ORF">AB4876_16740</name>
</gene>
<organism evidence="1 2">
    <name type="scientific">Zhongshania guokunii</name>
    <dbReference type="NCBI Taxonomy" id="641783"/>
    <lineage>
        <taxon>Bacteria</taxon>
        <taxon>Pseudomonadati</taxon>
        <taxon>Pseudomonadota</taxon>
        <taxon>Gammaproteobacteria</taxon>
        <taxon>Cellvibrionales</taxon>
        <taxon>Spongiibacteraceae</taxon>
        <taxon>Zhongshania</taxon>
    </lineage>
</organism>
<evidence type="ECO:0000313" key="1">
    <source>
        <dbReference type="EMBL" id="MEX1670570.1"/>
    </source>
</evidence>
<comment type="caution">
    <text evidence="1">The sequence shown here is derived from an EMBL/GenBank/DDBJ whole genome shotgun (WGS) entry which is preliminary data.</text>
</comment>
<accession>A0ABV3U9Y8</accession>
<proteinExistence type="predicted"/>
<keyword evidence="2" id="KW-1185">Reference proteome</keyword>
<dbReference type="EMBL" id="JBFRYA010000018">
    <property type="protein sequence ID" value="MEX1670570.1"/>
    <property type="molecule type" value="Genomic_DNA"/>
</dbReference>
<protein>
    <submittedName>
        <fullName evidence="1">Uncharacterized protein</fullName>
    </submittedName>
</protein>